<dbReference type="SUPFAM" id="SSF46689">
    <property type="entry name" value="Homeodomain-like"/>
    <property type="match status" value="1"/>
</dbReference>
<gene>
    <name evidence="1" type="ORF">HD598_000263</name>
</gene>
<evidence type="ECO:0000313" key="1">
    <source>
        <dbReference type="EMBL" id="MBB5511576.1"/>
    </source>
</evidence>
<sequence>MPATYGSEFRLDVIDAARMGGEAPLAQIAKDFGLSVTTLMRWTTIADHKESGPARRWFRPRYGSGRSAIVYCSRRIRFCVGRLTIWPETPTQNDLPACLESCRRHCSRRGDLQDVEFQQVRLLPLEGQPGVGTRLDRCAHETLRPGHPRRRPCISVLVNRRQTPGEWHH</sequence>
<dbReference type="InterPro" id="IPR009057">
    <property type="entry name" value="Homeodomain-like_sf"/>
</dbReference>
<dbReference type="Gene3D" id="1.10.10.60">
    <property type="entry name" value="Homeodomain-like"/>
    <property type="match status" value="1"/>
</dbReference>
<organism evidence="1 2">
    <name type="scientific">Neomicrococcus aestuarii</name>
    <dbReference type="NCBI Taxonomy" id="556325"/>
    <lineage>
        <taxon>Bacteria</taxon>
        <taxon>Bacillati</taxon>
        <taxon>Actinomycetota</taxon>
        <taxon>Actinomycetes</taxon>
        <taxon>Micrococcales</taxon>
        <taxon>Micrococcaceae</taxon>
        <taxon>Neomicrococcus</taxon>
    </lineage>
</organism>
<dbReference type="EMBL" id="JACHDR010000001">
    <property type="protein sequence ID" value="MBB5511576.1"/>
    <property type="molecule type" value="Genomic_DNA"/>
</dbReference>
<accession>A0A7W8TU56</accession>
<proteinExistence type="predicted"/>
<protein>
    <submittedName>
        <fullName evidence="1">Uncharacterized protein</fullName>
    </submittedName>
</protein>
<dbReference type="Proteomes" id="UP000580797">
    <property type="component" value="Unassembled WGS sequence"/>
</dbReference>
<dbReference type="AlphaFoldDB" id="A0A7W8TU56"/>
<comment type="caution">
    <text evidence="1">The sequence shown here is derived from an EMBL/GenBank/DDBJ whole genome shotgun (WGS) entry which is preliminary data.</text>
</comment>
<evidence type="ECO:0000313" key="2">
    <source>
        <dbReference type="Proteomes" id="UP000580797"/>
    </source>
</evidence>
<name>A0A7W8TU56_9MICC</name>
<reference evidence="1 2" key="1">
    <citation type="submission" date="2020-08" db="EMBL/GenBank/DDBJ databases">
        <title>Sequencing the genomes of 1000 actinobacteria strains.</title>
        <authorList>
            <person name="Klenk H.-P."/>
        </authorList>
    </citation>
    <scope>NUCLEOTIDE SEQUENCE [LARGE SCALE GENOMIC DNA]</scope>
    <source>
        <strain evidence="1 2">DSM 105783</strain>
    </source>
</reference>